<dbReference type="PANTHER" id="PTHR48050:SF13">
    <property type="entry name" value="STEROL 3-BETA-GLUCOSYLTRANSFERASE UGT80A2"/>
    <property type="match status" value="1"/>
</dbReference>
<dbReference type="Gene3D" id="3.40.50.2000">
    <property type="entry name" value="Glycogen Phosphorylase B"/>
    <property type="match status" value="2"/>
</dbReference>
<sequence>MRVLFSTVGLAGHFFPLVSLAWAFRARGHEVLVACSEGFAQTALRSGLPVASSGRSPHFADLVAELLTSPVDEPGDRAHLHGRAFGRIAAASLSGTDALVRSWKPTLIISERAEFAGRVVAGDHGVPWVEYRWGAAELAGYRLGARAELPGSATEGWPEPAQVLNPWPPSLRLRPAAGHRSLRFVPYNGDAHLPAWAFEDSGKPRICLTVGTLLPQLGANAVQATLLPTLAALGRLDVELLVAVADEVAATWPPLPVAVRAAGRLPLDQTLRTCDLAVTHGGQGTALTALGAGCPQVVLPQVDDQFDNADAVVKAGAGVRLLPTEVSPDAVVRCCREVLGSPSFRRAALAVAGEIADLPSPAEIATSLEMTERA</sequence>
<dbReference type="GO" id="GO:0016758">
    <property type="term" value="F:hexosyltransferase activity"/>
    <property type="evidence" value="ECO:0007669"/>
    <property type="project" value="UniProtKB-ARBA"/>
</dbReference>
<dbReference type="OrthoDB" id="5488434at2"/>
<reference evidence="6 7" key="1">
    <citation type="submission" date="2019-07" db="EMBL/GenBank/DDBJ databases">
        <authorList>
            <person name="Duangmal K."/>
            <person name="Teo W.F.A."/>
        </authorList>
    </citation>
    <scope>NUCLEOTIDE SEQUENCE [LARGE SCALE GENOMIC DNA]</scope>
    <source>
        <strain evidence="6 7">TBRC 6029</strain>
    </source>
</reference>
<evidence type="ECO:0000256" key="1">
    <source>
        <dbReference type="ARBA" id="ARBA00006962"/>
    </source>
</evidence>
<dbReference type="Pfam" id="PF06722">
    <property type="entry name" value="EryCIII-like_C"/>
    <property type="match status" value="1"/>
</dbReference>
<evidence type="ECO:0000259" key="4">
    <source>
        <dbReference type="Pfam" id="PF06722"/>
    </source>
</evidence>
<gene>
    <name evidence="6" type="ORF">FNH05_04455</name>
</gene>
<comment type="caution">
    <text evidence="6">The sequence shown here is derived from an EMBL/GenBank/DDBJ whole genome shotgun (WGS) entry which is preliminary data.</text>
</comment>
<comment type="similarity">
    <text evidence="1">Belongs to the glycosyltransferase 28 family.</text>
</comment>
<evidence type="ECO:0000256" key="3">
    <source>
        <dbReference type="ARBA" id="ARBA00022679"/>
    </source>
</evidence>
<keyword evidence="2" id="KW-0328">Glycosyltransferase</keyword>
<proteinExistence type="inferred from homology"/>
<keyword evidence="7" id="KW-1185">Reference proteome</keyword>
<protein>
    <submittedName>
        <fullName evidence="6">DUF1205 domain-containing protein</fullName>
    </submittedName>
</protein>
<dbReference type="EMBL" id="VJWX01000023">
    <property type="protein sequence ID" value="TVT60498.1"/>
    <property type="molecule type" value="Genomic_DNA"/>
</dbReference>
<dbReference type="Proteomes" id="UP000320011">
    <property type="component" value="Unassembled WGS sequence"/>
</dbReference>
<dbReference type="SUPFAM" id="SSF53756">
    <property type="entry name" value="UDP-Glycosyltransferase/glycogen phosphorylase"/>
    <property type="match status" value="1"/>
</dbReference>
<evidence type="ECO:0000313" key="6">
    <source>
        <dbReference type="EMBL" id="TVT60498.1"/>
    </source>
</evidence>
<dbReference type="CDD" id="cd03784">
    <property type="entry name" value="GT1_Gtf-like"/>
    <property type="match status" value="1"/>
</dbReference>
<dbReference type="InterPro" id="IPR050426">
    <property type="entry name" value="Glycosyltransferase_28"/>
</dbReference>
<evidence type="ECO:0000256" key="2">
    <source>
        <dbReference type="ARBA" id="ARBA00022676"/>
    </source>
</evidence>
<dbReference type="GO" id="GO:0008194">
    <property type="term" value="F:UDP-glycosyltransferase activity"/>
    <property type="evidence" value="ECO:0007669"/>
    <property type="project" value="InterPro"/>
</dbReference>
<keyword evidence="3" id="KW-0808">Transferase</keyword>
<name>A0A558DHK6_9PSEU</name>
<dbReference type="Pfam" id="PF21036">
    <property type="entry name" value="EryCIII-like_N"/>
    <property type="match status" value="1"/>
</dbReference>
<dbReference type="InterPro" id="IPR010610">
    <property type="entry name" value="EryCIII-like_C"/>
</dbReference>
<dbReference type="RefSeq" id="WP_144585974.1">
    <property type="nucleotide sequence ID" value="NZ_VJWX01000023.1"/>
</dbReference>
<reference evidence="6 7" key="2">
    <citation type="submission" date="2019-08" db="EMBL/GenBank/DDBJ databases">
        <title>Amycolatopsis acidicola sp. nov., isolated from peat swamp forest soil.</title>
        <authorList>
            <person name="Srisuk N."/>
        </authorList>
    </citation>
    <scope>NUCLEOTIDE SEQUENCE [LARGE SCALE GENOMIC DNA]</scope>
    <source>
        <strain evidence="6 7">TBRC 6029</strain>
    </source>
</reference>
<dbReference type="InterPro" id="IPR002213">
    <property type="entry name" value="UDP_glucos_trans"/>
</dbReference>
<feature type="domain" description="Erythromycin biosynthesis protein CIII-like C-terminal" evidence="4">
    <location>
        <begin position="229"/>
        <end position="369"/>
    </location>
</feature>
<organism evidence="6 7">
    <name type="scientific">Amycolatopsis rhizosphaerae</name>
    <dbReference type="NCBI Taxonomy" id="2053003"/>
    <lineage>
        <taxon>Bacteria</taxon>
        <taxon>Bacillati</taxon>
        <taxon>Actinomycetota</taxon>
        <taxon>Actinomycetes</taxon>
        <taxon>Pseudonocardiales</taxon>
        <taxon>Pseudonocardiaceae</taxon>
        <taxon>Amycolatopsis</taxon>
    </lineage>
</organism>
<accession>A0A558DHK6</accession>
<feature type="domain" description="Erythromycin biosynthesis protein CIII-like N-terminal" evidence="5">
    <location>
        <begin position="22"/>
        <end position="211"/>
    </location>
</feature>
<evidence type="ECO:0000313" key="7">
    <source>
        <dbReference type="Proteomes" id="UP000320011"/>
    </source>
</evidence>
<evidence type="ECO:0000259" key="5">
    <source>
        <dbReference type="Pfam" id="PF21036"/>
    </source>
</evidence>
<dbReference type="GO" id="GO:0017000">
    <property type="term" value="P:antibiotic biosynthetic process"/>
    <property type="evidence" value="ECO:0007669"/>
    <property type="project" value="UniProtKB-ARBA"/>
</dbReference>
<dbReference type="PANTHER" id="PTHR48050">
    <property type="entry name" value="STEROL 3-BETA-GLUCOSYLTRANSFERASE"/>
    <property type="match status" value="1"/>
</dbReference>
<dbReference type="AlphaFoldDB" id="A0A558DHK6"/>
<dbReference type="InterPro" id="IPR048284">
    <property type="entry name" value="EryCIII-like_N"/>
</dbReference>